<evidence type="ECO:0000259" key="1">
    <source>
        <dbReference type="Pfam" id="PF08721"/>
    </source>
</evidence>
<keyword evidence="3" id="KW-0255">Endonuclease</keyword>
<dbReference type="GO" id="GO:0004519">
    <property type="term" value="F:endonuclease activity"/>
    <property type="evidence" value="ECO:0007669"/>
    <property type="project" value="UniProtKB-KW"/>
</dbReference>
<dbReference type="Pfam" id="PF08721">
    <property type="entry name" value="Tn7_Tnp_TnsA_C"/>
    <property type="match status" value="1"/>
</dbReference>
<dbReference type="Proteomes" id="UP001247805">
    <property type="component" value="Unassembled WGS sequence"/>
</dbReference>
<comment type="caution">
    <text evidence="3">The sequence shown here is derived from an EMBL/GenBank/DDBJ whole genome shotgun (WGS) entry which is preliminary data.</text>
</comment>
<name>A0ABU3SUR6_9ALTE</name>
<dbReference type="InterPro" id="IPR011335">
    <property type="entry name" value="Restrct_endonuc-II-like"/>
</dbReference>
<dbReference type="RefSeq" id="WP_316025411.1">
    <property type="nucleotide sequence ID" value="NZ_JAWDIO010000002.1"/>
</dbReference>
<protein>
    <submittedName>
        <fullName evidence="3">TnsA endonuclease N-terminal domain-containing protein</fullName>
    </submittedName>
</protein>
<keyword evidence="3" id="KW-0540">Nuclease</keyword>
<dbReference type="InterPro" id="IPR036390">
    <property type="entry name" value="WH_DNA-bd_sf"/>
</dbReference>
<keyword evidence="4" id="KW-1185">Reference proteome</keyword>
<dbReference type="InterPro" id="IPR014832">
    <property type="entry name" value="TnsA_C"/>
</dbReference>
<evidence type="ECO:0000313" key="4">
    <source>
        <dbReference type="Proteomes" id="UP001247805"/>
    </source>
</evidence>
<evidence type="ECO:0000313" key="3">
    <source>
        <dbReference type="EMBL" id="MDU0353761.1"/>
    </source>
</evidence>
<keyword evidence="3" id="KW-0378">Hydrolase</keyword>
<dbReference type="SUPFAM" id="SSF46785">
    <property type="entry name" value="Winged helix' DNA-binding domain"/>
    <property type="match status" value="1"/>
</dbReference>
<dbReference type="Gene3D" id="1.10.10.10">
    <property type="entry name" value="Winged helix-like DNA-binding domain superfamily/Winged helix DNA-binding domain"/>
    <property type="match status" value="1"/>
</dbReference>
<dbReference type="InterPro" id="IPR014833">
    <property type="entry name" value="TnsA_N"/>
</dbReference>
<dbReference type="EMBL" id="JAWDIO010000002">
    <property type="protein sequence ID" value="MDU0353761.1"/>
    <property type="molecule type" value="Genomic_DNA"/>
</dbReference>
<organism evidence="3 4">
    <name type="scientific">Paraglaciecola aquimarina</name>
    <dbReference type="NCBI Taxonomy" id="1235557"/>
    <lineage>
        <taxon>Bacteria</taxon>
        <taxon>Pseudomonadati</taxon>
        <taxon>Pseudomonadota</taxon>
        <taxon>Gammaproteobacteria</taxon>
        <taxon>Alteromonadales</taxon>
        <taxon>Alteromonadaceae</taxon>
        <taxon>Paraglaciecola</taxon>
    </lineage>
</organism>
<proteinExistence type="predicted"/>
<dbReference type="InterPro" id="IPR011856">
    <property type="entry name" value="tRNA_endonuc-like_dom_sf"/>
</dbReference>
<feature type="domain" description="TnsA endonuclease N-terminal" evidence="2">
    <location>
        <begin position="72"/>
        <end position="163"/>
    </location>
</feature>
<dbReference type="SUPFAM" id="SSF52980">
    <property type="entry name" value="Restriction endonuclease-like"/>
    <property type="match status" value="1"/>
</dbReference>
<accession>A0ABU3SUR6</accession>
<reference evidence="3 4" key="1">
    <citation type="submission" date="2023-10" db="EMBL/GenBank/DDBJ databases">
        <title>Glaciecola aquimarina strain GGW-M5 nov., isolated from a coastal seawater.</title>
        <authorList>
            <person name="Bayburt H."/>
            <person name="Kim J.M."/>
            <person name="Choi B.J."/>
            <person name="Jeon C.O."/>
        </authorList>
    </citation>
    <scope>NUCLEOTIDE SEQUENCE [LARGE SCALE GENOMIC DNA]</scope>
    <source>
        <strain evidence="3 4">KCTC 32108</strain>
    </source>
</reference>
<gene>
    <name evidence="3" type="ORF">RS130_07340</name>
</gene>
<dbReference type="CDD" id="cd22362">
    <property type="entry name" value="TnsA_endonuclease-like"/>
    <property type="match status" value="1"/>
</dbReference>
<dbReference type="Pfam" id="PF08722">
    <property type="entry name" value="Tn7_TnsA-like_N"/>
    <property type="match status" value="1"/>
</dbReference>
<feature type="domain" description="TnsA endonuclease C-terminal" evidence="1">
    <location>
        <begin position="168"/>
        <end position="244"/>
    </location>
</feature>
<evidence type="ECO:0000259" key="2">
    <source>
        <dbReference type="Pfam" id="PF08722"/>
    </source>
</evidence>
<sequence length="266" mass="30302">MGRYDQNAKVYTKWLKGGRGQGRLENYKPWLQVYNVPSSGRSSRPWSAKIGRVVHCMSDLELSTFLLLEWSEAVVDIREQFPLDLTTTLQIAKTLGFRHPAVRGENIVMTTDFLVSMSSSTHPLLALQVKPSGELDKLRVREKLAIEEQYWKDLNVPFQIVTEHSHDQIKVENIKWFASCFSKLTSLEVLEQLADWWSPIMEQKGSMRLIQLCTDIDVQLNQEPGTSLGQIRLLCSKKVAQFDLSIPFFDILAGDIGFRKISGTKG</sequence>
<dbReference type="InterPro" id="IPR036388">
    <property type="entry name" value="WH-like_DNA-bd_sf"/>
</dbReference>
<dbReference type="Gene3D" id="3.40.1350.10">
    <property type="match status" value="1"/>
</dbReference>